<keyword evidence="2" id="KW-1185">Reference proteome</keyword>
<dbReference type="AlphaFoldDB" id="D6RJS1"/>
<comment type="caution">
    <text evidence="1">The sequence shown here is derived from an EMBL/GenBank/DDBJ whole genome shotgun (WGS) entry which is preliminary data.</text>
</comment>
<organism evidence="1 2">
    <name type="scientific">Coprinopsis cinerea (strain Okayama-7 / 130 / ATCC MYA-4618 / FGSC 9003)</name>
    <name type="common">Inky cap fungus</name>
    <name type="synonym">Hormographiella aspergillata</name>
    <dbReference type="NCBI Taxonomy" id="240176"/>
    <lineage>
        <taxon>Eukaryota</taxon>
        <taxon>Fungi</taxon>
        <taxon>Dikarya</taxon>
        <taxon>Basidiomycota</taxon>
        <taxon>Agaricomycotina</taxon>
        <taxon>Agaricomycetes</taxon>
        <taxon>Agaricomycetidae</taxon>
        <taxon>Agaricales</taxon>
        <taxon>Agaricineae</taxon>
        <taxon>Psathyrellaceae</taxon>
        <taxon>Coprinopsis</taxon>
    </lineage>
</organism>
<evidence type="ECO:0000313" key="1">
    <source>
        <dbReference type="EMBL" id="EFI28557.1"/>
    </source>
</evidence>
<gene>
    <name evidence="1" type="ORF">CC1G_13579</name>
</gene>
<dbReference type="EMBL" id="AACS02000001">
    <property type="protein sequence ID" value="EFI28557.1"/>
    <property type="molecule type" value="Genomic_DNA"/>
</dbReference>
<dbReference type="Proteomes" id="UP000001861">
    <property type="component" value="Unassembled WGS sequence"/>
</dbReference>
<proteinExistence type="predicted"/>
<evidence type="ECO:0000313" key="2">
    <source>
        <dbReference type="Proteomes" id="UP000001861"/>
    </source>
</evidence>
<dbReference type="GeneID" id="6015700"/>
<reference evidence="1 2" key="1">
    <citation type="journal article" date="2010" name="Proc. Natl. Acad. Sci. U.S.A.">
        <title>Insights into evolution of multicellular fungi from the assembled chromosomes of the mushroom Coprinopsis cinerea (Coprinus cinereus).</title>
        <authorList>
            <person name="Stajich J.E."/>
            <person name="Wilke S.K."/>
            <person name="Ahren D."/>
            <person name="Au C.H."/>
            <person name="Birren B.W."/>
            <person name="Borodovsky M."/>
            <person name="Burns C."/>
            <person name="Canback B."/>
            <person name="Casselton L.A."/>
            <person name="Cheng C.K."/>
            <person name="Deng J."/>
            <person name="Dietrich F.S."/>
            <person name="Fargo D.C."/>
            <person name="Farman M.L."/>
            <person name="Gathman A.C."/>
            <person name="Goldberg J."/>
            <person name="Guigo R."/>
            <person name="Hoegger P.J."/>
            <person name="Hooker J.B."/>
            <person name="Huggins A."/>
            <person name="James T.Y."/>
            <person name="Kamada T."/>
            <person name="Kilaru S."/>
            <person name="Kodira C."/>
            <person name="Kues U."/>
            <person name="Kupfer D."/>
            <person name="Kwan H.S."/>
            <person name="Lomsadze A."/>
            <person name="Li W."/>
            <person name="Lilly W.W."/>
            <person name="Ma L.J."/>
            <person name="Mackey A.J."/>
            <person name="Manning G."/>
            <person name="Martin F."/>
            <person name="Muraguchi H."/>
            <person name="Natvig D.O."/>
            <person name="Palmerini H."/>
            <person name="Ramesh M.A."/>
            <person name="Rehmeyer C.J."/>
            <person name="Roe B.A."/>
            <person name="Shenoy N."/>
            <person name="Stanke M."/>
            <person name="Ter-Hovhannisyan V."/>
            <person name="Tunlid A."/>
            <person name="Velagapudi R."/>
            <person name="Vision T.J."/>
            <person name="Zeng Q."/>
            <person name="Zolan M.E."/>
            <person name="Pukkila P.J."/>
        </authorList>
    </citation>
    <scope>NUCLEOTIDE SEQUENCE [LARGE SCALE GENOMIC DNA]</scope>
    <source>
        <strain evidence="2">Okayama-7 / 130 / ATCC MYA-4618 / FGSC 9003</strain>
    </source>
</reference>
<dbReference type="VEuPathDB" id="FungiDB:CC1G_13579"/>
<accession>D6RJS1</accession>
<protein>
    <submittedName>
        <fullName evidence="1">Uncharacterized protein</fullName>
    </submittedName>
</protein>
<dbReference type="RefSeq" id="XP_002912051.1">
    <property type="nucleotide sequence ID" value="XM_002912005.1"/>
</dbReference>
<dbReference type="InParanoid" id="D6RJS1"/>
<dbReference type="HOGENOM" id="CLU_2084737_0_0_1"/>
<name>D6RJS1_COPC7</name>
<sequence>MPRPINPNSATTFPRGRAATKLAEPALIAIIAPLQRPPPTFTPSDAQSAVSPPGLSLCIQLNGWHNLFSSFFSLLVSYNHDDDGFTQQQFEQIPNWPTSTFAPPTFLNQPISATIRI</sequence>
<dbReference type="KEGG" id="cci:CC1G_13579"/>